<feature type="region of interest" description="Disordered" evidence="2">
    <location>
        <begin position="358"/>
        <end position="425"/>
    </location>
</feature>
<feature type="compositionally biased region" description="Low complexity" evidence="2">
    <location>
        <begin position="362"/>
        <end position="417"/>
    </location>
</feature>
<feature type="region of interest" description="Disordered" evidence="2">
    <location>
        <begin position="1"/>
        <end position="26"/>
    </location>
</feature>
<dbReference type="InterPro" id="IPR050922">
    <property type="entry name" value="LytR/CpsA/Psr_CW_biosynth"/>
</dbReference>
<comment type="caution">
    <text evidence="5">The sequence shown here is derived from an EMBL/GenBank/DDBJ whole genome shotgun (WGS) entry which is preliminary data.</text>
</comment>
<dbReference type="PANTHER" id="PTHR33392">
    <property type="entry name" value="POLYISOPRENYL-TEICHOIC ACID--PEPTIDOGLYCAN TEICHOIC ACID TRANSFERASE TAGU"/>
    <property type="match status" value="1"/>
</dbReference>
<organism evidence="5 6">
    <name type="scientific">Streptomyces humicola</name>
    <dbReference type="NCBI Taxonomy" id="2953240"/>
    <lineage>
        <taxon>Bacteria</taxon>
        <taxon>Bacillati</taxon>
        <taxon>Actinomycetota</taxon>
        <taxon>Actinomycetes</taxon>
        <taxon>Kitasatosporales</taxon>
        <taxon>Streptomycetaceae</taxon>
        <taxon>Streptomyces</taxon>
    </lineage>
</organism>
<feature type="transmembrane region" description="Helical" evidence="3">
    <location>
        <begin position="39"/>
        <end position="63"/>
    </location>
</feature>
<feature type="domain" description="Cell envelope-related transcriptional attenuator" evidence="4">
    <location>
        <begin position="119"/>
        <end position="274"/>
    </location>
</feature>
<dbReference type="RefSeq" id="WP_255920615.1">
    <property type="nucleotide sequence ID" value="NZ_JANFNG010000009.1"/>
</dbReference>
<keyword evidence="3" id="KW-0812">Transmembrane</keyword>
<dbReference type="PANTHER" id="PTHR33392:SF6">
    <property type="entry name" value="POLYISOPRENYL-TEICHOIC ACID--PEPTIDOGLYCAN TEICHOIC ACID TRANSFERASE TAGU"/>
    <property type="match status" value="1"/>
</dbReference>
<dbReference type="InterPro" id="IPR004474">
    <property type="entry name" value="LytR_CpsA_psr"/>
</dbReference>
<dbReference type="NCBIfam" id="TIGR00350">
    <property type="entry name" value="lytR_cpsA_psr"/>
    <property type="match status" value="1"/>
</dbReference>
<dbReference type="Gene3D" id="3.40.630.190">
    <property type="entry name" value="LCP protein"/>
    <property type="match status" value="1"/>
</dbReference>
<evidence type="ECO:0000313" key="5">
    <source>
        <dbReference type="EMBL" id="MCQ4081712.1"/>
    </source>
</evidence>
<evidence type="ECO:0000256" key="2">
    <source>
        <dbReference type="SAM" id="MobiDB-lite"/>
    </source>
</evidence>
<keyword evidence="3" id="KW-0472">Membrane</keyword>
<protein>
    <submittedName>
        <fullName evidence="5">LCP family protein</fullName>
    </submittedName>
</protein>
<name>A0ABT1PYV5_9ACTN</name>
<dbReference type="Proteomes" id="UP001057702">
    <property type="component" value="Unassembled WGS sequence"/>
</dbReference>
<dbReference type="Pfam" id="PF03816">
    <property type="entry name" value="LytR_cpsA_psr"/>
    <property type="match status" value="1"/>
</dbReference>
<keyword evidence="6" id="KW-1185">Reference proteome</keyword>
<evidence type="ECO:0000256" key="1">
    <source>
        <dbReference type="ARBA" id="ARBA00006068"/>
    </source>
</evidence>
<comment type="similarity">
    <text evidence="1">Belongs to the LytR/CpsA/Psr (LCP) family.</text>
</comment>
<accession>A0ABT1PYV5</accession>
<evidence type="ECO:0000259" key="4">
    <source>
        <dbReference type="Pfam" id="PF03816"/>
    </source>
</evidence>
<keyword evidence="3" id="KW-1133">Transmembrane helix</keyword>
<reference evidence="5" key="1">
    <citation type="submission" date="2022-06" db="EMBL/GenBank/DDBJ databases">
        <title>Draft genome sequence of Streptomyces sp. RB6PN25 isolated from peat swamp forest in Thailand.</title>
        <authorList>
            <person name="Duangmal K."/>
            <person name="Klaysubun C."/>
        </authorList>
    </citation>
    <scope>NUCLEOTIDE SEQUENCE</scope>
    <source>
        <strain evidence="5">RB6PN25</strain>
    </source>
</reference>
<dbReference type="EMBL" id="JANFNG010000009">
    <property type="protein sequence ID" value="MCQ4081712.1"/>
    <property type="molecule type" value="Genomic_DNA"/>
</dbReference>
<gene>
    <name evidence="5" type="ORF">NGB36_14115</name>
</gene>
<evidence type="ECO:0000313" key="6">
    <source>
        <dbReference type="Proteomes" id="UP001057702"/>
    </source>
</evidence>
<sequence length="458" mass="46518">MTDISHRPDELASDGPSDGGSDGRRAVARGGRARHIRRIIARLAAIAVCTLVLIVAGAGALLFEQFNSNLEKVPITGNGTEKPDAFGRTPINVLVIGTDSRTTAQDCRLGGDCGSGPGNADVEMIVHVAADRSNATVMSIPRDTVTELPACTDPTTGRTVPARAGMINSALAYGPACQVAAVHQVTGIPVDHFMMADFSGVVNMSNTVGGVPLCVNADVYDTYSHLKLSKGTHTLKGVSALEFLRTRHGFGDGSDLGRTVAQHTYLASLIRTLESAGTLTDPAALYGVVNAASKALTVDNGLGSITKLLGFASDVSKVPSGRITFVTMQTLPDPDNADRVVVAPAAKSLFDAIANDQPLTTGASASPSPSPSGGSHAQAAMRPDAANSTSSASPSTSPSASPSPSVAATAVTAGSSAQTGDQNTCAQVGTEDTVEVNGVSMTPSQAYAASPGVPNSAP</sequence>
<feature type="compositionally biased region" description="Basic and acidic residues" evidence="2">
    <location>
        <begin position="1"/>
        <end position="10"/>
    </location>
</feature>
<proteinExistence type="inferred from homology"/>
<evidence type="ECO:0000256" key="3">
    <source>
        <dbReference type="SAM" id="Phobius"/>
    </source>
</evidence>